<feature type="compositionally biased region" description="Basic and acidic residues" evidence="1">
    <location>
        <begin position="164"/>
        <end position="183"/>
    </location>
</feature>
<feature type="compositionally biased region" description="Polar residues" evidence="1">
    <location>
        <begin position="329"/>
        <end position="338"/>
    </location>
</feature>
<gene>
    <name evidence="2" type="ORF">N0V91_006872</name>
</gene>
<feature type="compositionally biased region" description="Polar residues" evidence="1">
    <location>
        <begin position="7"/>
        <end position="20"/>
    </location>
</feature>
<name>A0A9W8ZA88_9PLEO</name>
<dbReference type="AlphaFoldDB" id="A0A9W8ZA88"/>
<comment type="caution">
    <text evidence="2">The sequence shown here is derived from an EMBL/GenBank/DDBJ whole genome shotgun (WGS) entry which is preliminary data.</text>
</comment>
<feature type="region of interest" description="Disordered" evidence="1">
    <location>
        <begin position="1"/>
        <end position="67"/>
    </location>
</feature>
<feature type="region of interest" description="Disordered" evidence="1">
    <location>
        <begin position="327"/>
        <end position="368"/>
    </location>
</feature>
<keyword evidence="3" id="KW-1185">Reference proteome</keyword>
<sequence>MARLSQAPDSLYTTPLSSRNPKPVEGDQPNMPFPVPLRPLSLDTSLQSHGSDNLPDSPPRRAFNRPLLSPADCRTLGKILRDVASSPVTPSPLEQSDQLFPDGGRAGTTGTADEEDGCHFIGGEATDTGYEDEDDNMELSEGGEIVTDQVVTSLEEPASPSVSKSERRLQESVSAHDKKEKARYSSGRRSMTNRGTKVRRKEHTTSRDAAARDTIDNIMNLPGKCAPRARSLGVGQAGADRQAVPDDIKQLVRARLGLEKVLEQEHLEQERAEGEEEPGVFVSTIPEPQDQAQVGGGSELDGFAADDEQTQPRFSLGFSSAPRCKVSYGSASKSTDQHTPLAPRNETETPVQVPSTPTPTPANQTPEPAHIQSATNQVVPETPFTKTLRFFKQHKGVENSPPACNRNTALPQELAEVAEDVAEVAAQTKNMQHGIAQPKVEIAATRTSAVEDLKAMVQPSKNTEADGAALQREYDYVQVDSIEELATDEGDVAAESAISDDQKQMILYPQNPAFINAIGMIPATMFWATAAPVVKYTGLAVDLLIDQLRDTFLLGSE</sequence>
<feature type="region of interest" description="Disordered" evidence="1">
    <location>
        <begin position="85"/>
        <end position="118"/>
    </location>
</feature>
<dbReference type="EMBL" id="JAPEVA010000056">
    <property type="protein sequence ID" value="KAJ4402961.1"/>
    <property type="molecule type" value="Genomic_DNA"/>
</dbReference>
<dbReference type="OrthoDB" id="3796057at2759"/>
<feature type="compositionally biased region" description="Polar residues" evidence="1">
    <location>
        <begin position="42"/>
        <end position="51"/>
    </location>
</feature>
<proteinExistence type="predicted"/>
<accession>A0A9W8ZA88</accession>
<reference evidence="2" key="1">
    <citation type="submission" date="2022-10" db="EMBL/GenBank/DDBJ databases">
        <title>Tapping the CABI collections for fungal endophytes: first genome assemblies for Collariella, Neodidymelliopsis, Ascochyta clinopodiicola, Didymella pomorum, Didymosphaeria variabile, Neocosmospora piperis and Neocucurbitaria cava.</title>
        <authorList>
            <person name="Hill R."/>
        </authorList>
    </citation>
    <scope>NUCLEOTIDE SEQUENCE</scope>
    <source>
        <strain evidence="2">IMI 355091</strain>
    </source>
</reference>
<feature type="compositionally biased region" description="Polar residues" evidence="1">
    <location>
        <begin position="86"/>
        <end position="98"/>
    </location>
</feature>
<feature type="region of interest" description="Disordered" evidence="1">
    <location>
        <begin position="153"/>
        <end position="209"/>
    </location>
</feature>
<evidence type="ECO:0000313" key="2">
    <source>
        <dbReference type="EMBL" id="KAJ4402961.1"/>
    </source>
</evidence>
<protein>
    <submittedName>
        <fullName evidence="2">Uncharacterized protein</fullName>
    </submittedName>
</protein>
<organism evidence="2 3">
    <name type="scientific">Didymella pomorum</name>
    <dbReference type="NCBI Taxonomy" id="749634"/>
    <lineage>
        <taxon>Eukaryota</taxon>
        <taxon>Fungi</taxon>
        <taxon>Dikarya</taxon>
        <taxon>Ascomycota</taxon>
        <taxon>Pezizomycotina</taxon>
        <taxon>Dothideomycetes</taxon>
        <taxon>Pleosporomycetidae</taxon>
        <taxon>Pleosporales</taxon>
        <taxon>Pleosporineae</taxon>
        <taxon>Didymellaceae</taxon>
        <taxon>Didymella</taxon>
    </lineage>
</organism>
<evidence type="ECO:0000313" key="3">
    <source>
        <dbReference type="Proteomes" id="UP001140510"/>
    </source>
</evidence>
<dbReference type="Proteomes" id="UP001140510">
    <property type="component" value="Unassembled WGS sequence"/>
</dbReference>
<evidence type="ECO:0000256" key="1">
    <source>
        <dbReference type="SAM" id="MobiDB-lite"/>
    </source>
</evidence>